<feature type="compositionally biased region" description="Basic and acidic residues" evidence="3">
    <location>
        <begin position="405"/>
        <end position="422"/>
    </location>
</feature>
<feature type="compositionally biased region" description="Basic residues" evidence="3">
    <location>
        <begin position="423"/>
        <end position="432"/>
    </location>
</feature>
<keyword evidence="4" id="KW-0812">Transmembrane</keyword>
<dbReference type="EMBL" id="RXIC02000020">
    <property type="protein sequence ID" value="KAB1221217.1"/>
    <property type="molecule type" value="Genomic_DNA"/>
</dbReference>
<dbReference type="GO" id="GO:0072699">
    <property type="term" value="P:protein localization to cortical microtubule cytoskeleton"/>
    <property type="evidence" value="ECO:0007669"/>
    <property type="project" value="TreeGrafter"/>
</dbReference>
<keyword evidence="4" id="KW-1133">Transmembrane helix</keyword>
<evidence type="ECO:0000313" key="6">
    <source>
        <dbReference type="Proteomes" id="UP000516437"/>
    </source>
</evidence>
<dbReference type="Proteomes" id="UP000516437">
    <property type="component" value="Chromosome 2"/>
</dbReference>
<keyword evidence="6" id="KW-1185">Reference proteome</keyword>
<feature type="transmembrane region" description="Helical" evidence="4">
    <location>
        <begin position="12"/>
        <end position="32"/>
    </location>
</feature>
<comment type="caution">
    <text evidence="5">The sequence shown here is derived from an EMBL/GenBank/DDBJ whole genome shotgun (WGS) entry which is preliminary data.</text>
</comment>
<dbReference type="PANTHER" id="PTHR31342">
    <property type="entry name" value="PROTEIN CHUP1, CHLOROPLASTIC"/>
    <property type="match status" value="1"/>
</dbReference>
<evidence type="ECO:0000256" key="4">
    <source>
        <dbReference type="SAM" id="Phobius"/>
    </source>
</evidence>
<protein>
    <submittedName>
        <fullName evidence="5">Protein CHUP1, chloroplastic</fullName>
    </submittedName>
</protein>
<dbReference type="AlphaFoldDB" id="A0A6A1WB57"/>
<evidence type="ECO:0000256" key="1">
    <source>
        <dbReference type="ARBA" id="ARBA00023054"/>
    </source>
</evidence>
<dbReference type="PANTHER" id="PTHR31342:SF10">
    <property type="entry name" value="CHUP1-LIKE PROTEIN"/>
    <property type="match status" value="1"/>
</dbReference>
<evidence type="ECO:0000256" key="2">
    <source>
        <dbReference type="SAM" id="Coils"/>
    </source>
</evidence>
<keyword evidence="1 2" id="KW-0175">Coiled coil</keyword>
<evidence type="ECO:0000313" key="5">
    <source>
        <dbReference type="EMBL" id="KAB1221217.1"/>
    </source>
</evidence>
<feature type="coiled-coil region" evidence="2">
    <location>
        <begin position="157"/>
        <end position="208"/>
    </location>
</feature>
<dbReference type="OrthoDB" id="687739at2759"/>
<name>A0A6A1WB57_9ROSI</name>
<gene>
    <name evidence="5" type="ORF">CJ030_MR2G020385</name>
</gene>
<feature type="coiled-coil region" evidence="2">
    <location>
        <begin position="237"/>
        <end position="315"/>
    </location>
</feature>
<evidence type="ECO:0000256" key="3">
    <source>
        <dbReference type="SAM" id="MobiDB-lite"/>
    </source>
</evidence>
<organism evidence="5 6">
    <name type="scientific">Morella rubra</name>
    <name type="common">Chinese bayberry</name>
    <dbReference type="NCBI Taxonomy" id="262757"/>
    <lineage>
        <taxon>Eukaryota</taxon>
        <taxon>Viridiplantae</taxon>
        <taxon>Streptophyta</taxon>
        <taxon>Embryophyta</taxon>
        <taxon>Tracheophyta</taxon>
        <taxon>Spermatophyta</taxon>
        <taxon>Magnoliopsida</taxon>
        <taxon>eudicotyledons</taxon>
        <taxon>Gunneridae</taxon>
        <taxon>Pentapetalae</taxon>
        <taxon>rosids</taxon>
        <taxon>fabids</taxon>
        <taxon>Fagales</taxon>
        <taxon>Myricaceae</taxon>
        <taxon>Morella</taxon>
    </lineage>
</organism>
<feature type="region of interest" description="Disordered" evidence="3">
    <location>
        <begin position="405"/>
        <end position="432"/>
    </location>
</feature>
<accession>A0A6A1WB57</accession>
<dbReference type="InterPro" id="IPR040265">
    <property type="entry name" value="CHUP1/IPGA1-like"/>
</dbReference>
<proteinExistence type="predicted"/>
<sequence>MDRGSRAEVLELGLLKVGIPLAVVSLAGFIYARIIARRNLPKDCLAQTQVISYIKDYSSDGFEDEVSFHSLPSTFRPSTEDEETTIRETRITDIVKNSEPGDKGKFGEVLSLRCQIEDLEKREWKLEKQFVLYCDLKEKESLLMELKNMLLLEMARVEFLDREISSLEMEKDTLADLAVHYAGALEQLQRWKSENLLLQRKVKKLLRRTKKQSRVVGEQKIKIEAGEAAIARSYDALETRIDAIKKLEGEVRELREILSQMQEEKNELSKKLELAETSASEISKIEGEPITRDAYNQLVNELEQLQKDRADEVKELIFLRWSNACLRHELYKKNHSESLSERFQEIRNYSSLEHETESDGPLLEHKEPCFVAESSEQAYSKRGKLLQRLRRWVEGGEKVKRKLDEKRRHEIRRSASDGAREHFHARRSCSSA</sequence>
<reference evidence="5 6" key="1">
    <citation type="journal article" date="2019" name="Plant Biotechnol. J.">
        <title>The red bayberry genome and genetic basis of sex determination.</title>
        <authorList>
            <person name="Jia H.M."/>
            <person name="Jia H.J."/>
            <person name="Cai Q.L."/>
            <person name="Wang Y."/>
            <person name="Zhao H.B."/>
            <person name="Yang W.F."/>
            <person name="Wang G.Y."/>
            <person name="Li Y.H."/>
            <person name="Zhan D.L."/>
            <person name="Shen Y.T."/>
            <person name="Niu Q.F."/>
            <person name="Chang L."/>
            <person name="Qiu J."/>
            <person name="Zhao L."/>
            <person name="Xie H.B."/>
            <person name="Fu W.Y."/>
            <person name="Jin J."/>
            <person name="Li X.W."/>
            <person name="Jiao Y."/>
            <person name="Zhou C.C."/>
            <person name="Tu T."/>
            <person name="Chai C.Y."/>
            <person name="Gao J.L."/>
            <person name="Fan L.J."/>
            <person name="van de Weg E."/>
            <person name="Wang J.Y."/>
            <person name="Gao Z.S."/>
        </authorList>
    </citation>
    <scope>NUCLEOTIDE SEQUENCE [LARGE SCALE GENOMIC DNA]</scope>
    <source>
        <tissue evidence="5">Leaves</tissue>
    </source>
</reference>
<keyword evidence="4" id="KW-0472">Membrane</keyword>
<dbReference type="GO" id="GO:0055028">
    <property type="term" value="C:cortical microtubule"/>
    <property type="evidence" value="ECO:0007669"/>
    <property type="project" value="TreeGrafter"/>
</dbReference>